<dbReference type="EMBL" id="CACRXK020000700">
    <property type="protein sequence ID" value="CAB3984120.1"/>
    <property type="molecule type" value="Genomic_DNA"/>
</dbReference>
<evidence type="ECO:0008006" key="4">
    <source>
        <dbReference type="Google" id="ProtNLM"/>
    </source>
</evidence>
<gene>
    <name evidence="1" type="ORF">PACLA_8A022456</name>
    <name evidence="2" type="ORF">PACLA_8A071389</name>
</gene>
<dbReference type="PANTHER" id="PTHR36981">
    <property type="entry name" value="ZGC:195170"/>
    <property type="match status" value="1"/>
</dbReference>
<accession>A0A6S7GFW9</accession>
<protein>
    <recommendedName>
        <fullName evidence="4">P2X purinoceptor 7-like</fullName>
    </recommendedName>
</protein>
<dbReference type="EMBL" id="CACRXK020006426">
    <property type="protein sequence ID" value="CAB4009350.1"/>
    <property type="molecule type" value="Genomic_DNA"/>
</dbReference>
<dbReference type="OrthoDB" id="5956414at2759"/>
<name>A0A6S7GFW9_PARCT</name>
<proteinExistence type="predicted"/>
<dbReference type="AlphaFoldDB" id="A0A6S7GFW9"/>
<sequence>MSSMGASSKASSFASENEYLSEYDEMLGIEGLEADISEAEQIETLDDVTAEITAAESPVVSSDDDAYAWVDDPVADEEWTEQYEENMRANEVIKDEMLKRLHGTTELNEWCKRGNFSLEFLSNCQECNCCCELDGCQESLSSEIVQQDLVDEDNIVCITQYPGFRPVCLETWSLRMAAWTYKTKGKQRYKQLAGEERFLRSVACRKFTRMVYGIIGKTRIPLPACAYHVIRKKFPLTQDESFTGFENDEDDEIFE</sequence>
<evidence type="ECO:0000313" key="1">
    <source>
        <dbReference type="EMBL" id="CAB3984120.1"/>
    </source>
</evidence>
<comment type="caution">
    <text evidence="1">The sequence shown here is derived from an EMBL/GenBank/DDBJ whole genome shotgun (WGS) entry which is preliminary data.</text>
</comment>
<evidence type="ECO:0000313" key="2">
    <source>
        <dbReference type="EMBL" id="CAB4009350.1"/>
    </source>
</evidence>
<keyword evidence="3" id="KW-1185">Reference proteome</keyword>
<reference evidence="1" key="1">
    <citation type="submission" date="2020-04" db="EMBL/GenBank/DDBJ databases">
        <authorList>
            <person name="Alioto T."/>
            <person name="Alioto T."/>
            <person name="Gomez Garrido J."/>
        </authorList>
    </citation>
    <scope>NUCLEOTIDE SEQUENCE</scope>
    <source>
        <strain evidence="1">A484AB</strain>
    </source>
</reference>
<evidence type="ECO:0000313" key="3">
    <source>
        <dbReference type="Proteomes" id="UP001152795"/>
    </source>
</evidence>
<dbReference type="Proteomes" id="UP001152795">
    <property type="component" value="Unassembled WGS sequence"/>
</dbReference>
<dbReference type="PANTHER" id="PTHR36981:SF1">
    <property type="entry name" value="P2X PURINORECEPTOR 7 INTRACELLULAR DOMAIN-CONTAINING PROTEIN"/>
    <property type="match status" value="1"/>
</dbReference>
<organism evidence="1 3">
    <name type="scientific">Paramuricea clavata</name>
    <name type="common">Red gorgonian</name>
    <name type="synonym">Violescent sea-whip</name>
    <dbReference type="NCBI Taxonomy" id="317549"/>
    <lineage>
        <taxon>Eukaryota</taxon>
        <taxon>Metazoa</taxon>
        <taxon>Cnidaria</taxon>
        <taxon>Anthozoa</taxon>
        <taxon>Octocorallia</taxon>
        <taxon>Malacalcyonacea</taxon>
        <taxon>Plexauridae</taxon>
        <taxon>Paramuricea</taxon>
    </lineage>
</organism>